<keyword evidence="2" id="KW-0378">Hydrolase</keyword>
<keyword evidence="3" id="KW-1133">Transmembrane helix</keyword>
<feature type="transmembrane region" description="Helical" evidence="3">
    <location>
        <begin position="203"/>
        <end position="233"/>
    </location>
</feature>
<dbReference type="Gene3D" id="3.40.1090.10">
    <property type="entry name" value="Cytosolic phospholipase A2 catalytic domain"/>
    <property type="match status" value="1"/>
</dbReference>
<keyword evidence="1 2" id="KW-0443">Lipid metabolism</keyword>
<evidence type="ECO:0000313" key="6">
    <source>
        <dbReference type="Proteomes" id="UP000000263"/>
    </source>
</evidence>
<evidence type="ECO:0000256" key="3">
    <source>
        <dbReference type="SAM" id="Phobius"/>
    </source>
</evidence>
<sequence length="782" mass="86200">MTHDSHSIYTDADFIKDDLRRCDLVMKGGITSGVVYPPAIIELATRYRFVNIGGASAGAIAAAAAAAAEYGRAVPYAGHRSGFQRLDRLRAWLGEGEGNLAGLFQPFSRMKPLFHALFDLVIASRAAPPKRPSASGRSPSVFRLPVAAIRFVWRALSFFVRITRLLARHHPSITLGIGVAIALIGAAIWILPPFLSDSPVQPLVVIVGAVLAILSGLIVGTLAGATHLAWIAVTELPRHLFGLCSGHTDGATPEGWPPTLGDARGGGKPPALTDWLHAVINGLAGRDADQPPLTFGELANTPDGRTISLRMMTSDLSEHMPYVIPKDLGRFLFDPTEFARLFPKVVVEHMRARSIAAAYQVLDERGAVRMLLPLPAWRDLPVVVGARMSLSFPLLIAAVPLYTISVAGQREASAGRTLRVEHLQRHIFSDGGIASNFPIHFFDRWLPTHPTFGINLVQLPTDEADNERFLQALLTNNSAESSDETLKPEIIVKQAYLGRADFRAAAPEPPPARAATPFSDPQGEVYLPPAGPGEDYVEWQTIDTLPAFFRSIFGTAQSYRDTAQARLPGYNERVVRVRLRPEEGGLNLRMSPRIIAKIERKGRLAGRALLPQEPETAGRRRGGFRFDDHRWVRLVTLLSEIDQQLRDMRTAYDDVQAEYPTFLRHALTNDHLPVCPPYYAGSAEERALLARRIEALIALYTLWSDLDEDTTARLNTILLRMNKRTLQNLAQLLEQPDDQEALNSLHDWLGALHAEKVRVAKVAEREASPVEDMMDLRVMPTV</sequence>
<dbReference type="RefSeq" id="WP_012121547.1">
    <property type="nucleotide sequence ID" value="NC_009767.1"/>
</dbReference>
<dbReference type="GO" id="GO:0016787">
    <property type="term" value="F:hydrolase activity"/>
    <property type="evidence" value="ECO:0007669"/>
    <property type="project" value="UniProtKB-UniRule"/>
</dbReference>
<dbReference type="HOGENOM" id="CLU_026844_0_0_0"/>
<keyword evidence="6" id="KW-1185">Reference proteome</keyword>
<dbReference type="AlphaFoldDB" id="A7NNI7"/>
<dbReference type="PROSITE" id="PS51635">
    <property type="entry name" value="PNPLA"/>
    <property type="match status" value="1"/>
</dbReference>
<evidence type="ECO:0000256" key="2">
    <source>
        <dbReference type="PROSITE-ProRule" id="PRU01161"/>
    </source>
</evidence>
<dbReference type="OrthoDB" id="9770965at2"/>
<dbReference type="InterPro" id="IPR002641">
    <property type="entry name" value="PNPLA_dom"/>
</dbReference>
<accession>A7NNI7</accession>
<feature type="transmembrane region" description="Helical" evidence="3">
    <location>
        <begin position="172"/>
        <end position="191"/>
    </location>
</feature>
<feature type="short sequence motif" description="DGA/G" evidence="2">
    <location>
        <begin position="430"/>
        <end position="432"/>
    </location>
</feature>
<keyword evidence="3" id="KW-0472">Membrane</keyword>
<feature type="active site" description="Nucleophile" evidence="2">
    <location>
        <position position="56"/>
    </location>
</feature>
<evidence type="ECO:0000313" key="5">
    <source>
        <dbReference type="EMBL" id="ABU59123.1"/>
    </source>
</evidence>
<reference evidence="5 6" key="1">
    <citation type="submission" date="2007-08" db="EMBL/GenBank/DDBJ databases">
        <title>Complete sequence of Roseiflexus castenholzii DSM 13941.</title>
        <authorList>
            <consortium name="US DOE Joint Genome Institute"/>
            <person name="Copeland A."/>
            <person name="Lucas S."/>
            <person name="Lapidus A."/>
            <person name="Barry K."/>
            <person name="Glavina del Rio T."/>
            <person name="Dalin E."/>
            <person name="Tice H."/>
            <person name="Pitluck S."/>
            <person name="Thompson L.S."/>
            <person name="Brettin T."/>
            <person name="Bruce D."/>
            <person name="Detter J.C."/>
            <person name="Han C."/>
            <person name="Tapia R."/>
            <person name="Schmutz J."/>
            <person name="Larimer F."/>
            <person name="Land M."/>
            <person name="Hauser L."/>
            <person name="Kyrpides N."/>
            <person name="Mikhailova N."/>
            <person name="Bryant D.A."/>
            <person name="Hanada S."/>
            <person name="Tsukatani Y."/>
            <person name="Richardson P."/>
        </authorList>
    </citation>
    <scope>NUCLEOTIDE SEQUENCE [LARGE SCALE GENOMIC DNA]</scope>
    <source>
        <strain evidence="6">DSM 13941 / HLO8</strain>
    </source>
</reference>
<dbReference type="KEGG" id="rca:Rcas_3069"/>
<feature type="domain" description="PNPLA" evidence="4">
    <location>
        <begin position="24"/>
        <end position="443"/>
    </location>
</feature>
<dbReference type="eggNOG" id="COG1752">
    <property type="taxonomic scope" value="Bacteria"/>
</dbReference>
<evidence type="ECO:0000256" key="1">
    <source>
        <dbReference type="ARBA" id="ARBA00023098"/>
    </source>
</evidence>
<dbReference type="InterPro" id="IPR016035">
    <property type="entry name" value="Acyl_Trfase/lysoPLipase"/>
</dbReference>
<feature type="active site" description="Proton acceptor" evidence="2">
    <location>
        <position position="430"/>
    </location>
</feature>
<dbReference type="Proteomes" id="UP000000263">
    <property type="component" value="Chromosome"/>
</dbReference>
<protein>
    <recommendedName>
        <fullName evidence="4">PNPLA domain-containing protein</fullName>
    </recommendedName>
</protein>
<feature type="short sequence motif" description="GXSXG" evidence="2">
    <location>
        <begin position="54"/>
        <end position="58"/>
    </location>
</feature>
<gene>
    <name evidence="5" type="ordered locus">Rcas_3069</name>
</gene>
<keyword evidence="3" id="KW-0812">Transmembrane</keyword>
<dbReference type="SUPFAM" id="SSF52151">
    <property type="entry name" value="FabD/lysophospholipase-like"/>
    <property type="match status" value="1"/>
</dbReference>
<keyword evidence="2" id="KW-0442">Lipid degradation</keyword>
<dbReference type="GO" id="GO:0016042">
    <property type="term" value="P:lipid catabolic process"/>
    <property type="evidence" value="ECO:0007669"/>
    <property type="project" value="UniProtKB-UniRule"/>
</dbReference>
<evidence type="ECO:0000259" key="4">
    <source>
        <dbReference type="PROSITE" id="PS51635"/>
    </source>
</evidence>
<organism evidence="5 6">
    <name type="scientific">Roseiflexus castenholzii (strain DSM 13941 / HLO8)</name>
    <dbReference type="NCBI Taxonomy" id="383372"/>
    <lineage>
        <taxon>Bacteria</taxon>
        <taxon>Bacillati</taxon>
        <taxon>Chloroflexota</taxon>
        <taxon>Chloroflexia</taxon>
        <taxon>Chloroflexales</taxon>
        <taxon>Roseiflexineae</taxon>
        <taxon>Roseiflexaceae</taxon>
        <taxon>Roseiflexus</taxon>
    </lineage>
</organism>
<comment type="caution">
    <text evidence="2">Lacks conserved residue(s) required for the propagation of feature annotation.</text>
</comment>
<name>A7NNI7_ROSCS</name>
<proteinExistence type="predicted"/>
<dbReference type="EMBL" id="CP000804">
    <property type="protein sequence ID" value="ABU59123.1"/>
    <property type="molecule type" value="Genomic_DNA"/>
</dbReference>